<reference evidence="2 3" key="1">
    <citation type="journal article" date="2017" name="Int. J. Syst. Evol. Microbiol.">
        <title>Ramlibacter monticola sp. nov., isolated from forest soil.</title>
        <authorList>
            <person name="Chaudhary D.K."/>
            <person name="Kim J."/>
        </authorList>
    </citation>
    <scope>NUCLEOTIDE SEQUENCE [LARGE SCALE GENOMIC DNA]</scope>
    <source>
        <strain evidence="2 3">KACC 19175</strain>
    </source>
</reference>
<name>A0A937CT36_9BURK</name>
<organism evidence="2 3">
    <name type="scientific">Ramlibacter monticola</name>
    <dbReference type="NCBI Taxonomy" id="1926872"/>
    <lineage>
        <taxon>Bacteria</taxon>
        <taxon>Pseudomonadati</taxon>
        <taxon>Pseudomonadota</taxon>
        <taxon>Betaproteobacteria</taxon>
        <taxon>Burkholderiales</taxon>
        <taxon>Comamonadaceae</taxon>
        <taxon>Ramlibacter</taxon>
    </lineage>
</organism>
<evidence type="ECO:0000313" key="3">
    <source>
        <dbReference type="Proteomes" id="UP000599109"/>
    </source>
</evidence>
<dbReference type="Pfam" id="PF11158">
    <property type="entry name" value="DUF2938"/>
    <property type="match status" value="1"/>
</dbReference>
<keyword evidence="3" id="KW-1185">Reference proteome</keyword>
<dbReference type="RefSeq" id="WP_201673837.1">
    <property type="nucleotide sequence ID" value="NZ_JAEQNE010000002.1"/>
</dbReference>
<feature type="transmembrane region" description="Helical" evidence="1">
    <location>
        <begin position="99"/>
        <end position="122"/>
    </location>
</feature>
<keyword evidence="1" id="KW-1133">Transmembrane helix</keyword>
<dbReference type="Proteomes" id="UP000599109">
    <property type="component" value="Unassembled WGS sequence"/>
</dbReference>
<feature type="transmembrane region" description="Helical" evidence="1">
    <location>
        <begin position="72"/>
        <end position="92"/>
    </location>
</feature>
<comment type="caution">
    <text evidence="2">The sequence shown here is derived from an EMBL/GenBank/DDBJ whole genome shotgun (WGS) entry which is preliminary data.</text>
</comment>
<accession>A0A937CT36</accession>
<dbReference type="AlphaFoldDB" id="A0A937CT36"/>
<dbReference type="EMBL" id="JAEQNE010000002">
    <property type="protein sequence ID" value="MBL0391188.1"/>
    <property type="molecule type" value="Genomic_DNA"/>
</dbReference>
<evidence type="ECO:0000313" key="2">
    <source>
        <dbReference type="EMBL" id="MBL0391188.1"/>
    </source>
</evidence>
<protein>
    <submittedName>
        <fullName evidence="2">DUF2938 domain-containing protein</fullName>
    </submittedName>
</protein>
<evidence type="ECO:0000256" key="1">
    <source>
        <dbReference type="SAM" id="Phobius"/>
    </source>
</evidence>
<feature type="transmembrane region" description="Helical" evidence="1">
    <location>
        <begin position="142"/>
        <end position="162"/>
    </location>
</feature>
<proteinExistence type="predicted"/>
<keyword evidence="1" id="KW-0812">Transmembrane</keyword>
<dbReference type="InterPro" id="IPR021329">
    <property type="entry name" value="DUF2938"/>
</dbReference>
<feature type="transmembrane region" description="Helical" evidence="1">
    <location>
        <begin position="7"/>
        <end position="27"/>
    </location>
</feature>
<gene>
    <name evidence="2" type="ORF">JJ685_08560</name>
</gene>
<sequence length="164" mass="17335">MLSAHDIGTVFLIGVGATVVMDAWLVLLGRLGVPTTNWGLVGRWVGHMPRGQFAHAPIAKAPAVRGELALGWMTHYVIGIAYAAGLIAWVGAEWAEQPTFVPALAFGLLTVVAPLFVMQPAMGSGFLALKTPAPLRNCLRSIANHSVFGAGMYFAAVAIAQFPR</sequence>
<keyword evidence="1" id="KW-0472">Membrane</keyword>